<evidence type="ECO:0000313" key="1">
    <source>
        <dbReference type="EMBL" id="KAA1117873.1"/>
    </source>
</evidence>
<reference evidence="1 2" key="1">
    <citation type="submission" date="2019-05" db="EMBL/GenBank/DDBJ databases">
        <title>Emergence of the Ug99 lineage of the wheat stem rust pathogen through somatic hybridization.</title>
        <authorList>
            <person name="Li F."/>
            <person name="Upadhyaya N.M."/>
            <person name="Sperschneider J."/>
            <person name="Matny O."/>
            <person name="Nguyen-Phuc H."/>
            <person name="Mago R."/>
            <person name="Raley C."/>
            <person name="Miller M.E."/>
            <person name="Silverstein K.A.T."/>
            <person name="Henningsen E."/>
            <person name="Hirsch C.D."/>
            <person name="Visser B."/>
            <person name="Pretorius Z.A."/>
            <person name="Steffenson B.J."/>
            <person name="Schwessinger B."/>
            <person name="Dodds P.N."/>
            <person name="Figueroa M."/>
        </authorList>
    </citation>
    <scope>NUCLEOTIDE SEQUENCE [LARGE SCALE GENOMIC DNA]</scope>
    <source>
        <strain evidence="1">21-0</strain>
    </source>
</reference>
<dbReference type="OrthoDB" id="10632435at2759"/>
<gene>
    <name evidence="1" type="ORF">PGT21_026156</name>
</gene>
<dbReference type="EMBL" id="VSWC01000002">
    <property type="protein sequence ID" value="KAA1117873.1"/>
    <property type="molecule type" value="Genomic_DNA"/>
</dbReference>
<organism evidence="1 2">
    <name type="scientific">Puccinia graminis f. sp. tritici</name>
    <dbReference type="NCBI Taxonomy" id="56615"/>
    <lineage>
        <taxon>Eukaryota</taxon>
        <taxon>Fungi</taxon>
        <taxon>Dikarya</taxon>
        <taxon>Basidiomycota</taxon>
        <taxon>Pucciniomycotina</taxon>
        <taxon>Pucciniomycetes</taxon>
        <taxon>Pucciniales</taxon>
        <taxon>Pucciniaceae</taxon>
        <taxon>Puccinia</taxon>
    </lineage>
</organism>
<protein>
    <submittedName>
        <fullName evidence="1">Uncharacterized protein</fullName>
    </submittedName>
</protein>
<dbReference type="AlphaFoldDB" id="A0A5B0QY70"/>
<comment type="caution">
    <text evidence="1">The sequence shown here is derived from an EMBL/GenBank/DDBJ whole genome shotgun (WGS) entry which is preliminary data.</text>
</comment>
<keyword evidence="2" id="KW-1185">Reference proteome</keyword>
<name>A0A5B0QY70_PUCGR</name>
<sequence length="99" mass="10919">MLLHPGALAIYGTLSILIAEIPSQCSGASLSKRNPNLEGIYSMFKGPEGSMKSVHQTLAEQIGDEIFAGEVESFQRREKFLGNKKVTFCWKDSWVGKRG</sequence>
<accession>A0A5B0QY70</accession>
<proteinExistence type="predicted"/>
<evidence type="ECO:0000313" key="2">
    <source>
        <dbReference type="Proteomes" id="UP000324748"/>
    </source>
</evidence>
<dbReference type="Proteomes" id="UP000324748">
    <property type="component" value="Unassembled WGS sequence"/>
</dbReference>